<dbReference type="GO" id="GO:0005886">
    <property type="term" value="C:plasma membrane"/>
    <property type="evidence" value="ECO:0007669"/>
    <property type="project" value="UniProtKB-SubCell"/>
</dbReference>
<dbReference type="InterPro" id="IPR000727">
    <property type="entry name" value="T_SNARE_dom"/>
</dbReference>
<dbReference type="GO" id="GO:0006935">
    <property type="term" value="P:chemotaxis"/>
    <property type="evidence" value="ECO:0007669"/>
    <property type="project" value="InterPro"/>
</dbReference>
<dbReference type="PANTHER" id="PTHR32089:SF112">
    <property type="entry name" value="LYSOZYME-LIKE PROTEIN-RELATED"/>
    <property type="match status" value="1"/>
</dbReference>
<feature type="transmembrane region" description="Helical" evidence="7">
    <location>
        <begin position="302"/>
        <end position="324"/>
    </location>
</feature>
<keyword evidence="7" id="KW-0812">Transmembrane</keyword>
<keyword evidence="2" id="KW-1003">Cell membrane</keyword>
<dbReference type="SMART" id="SM00304">
    <property type="entry name" value="HAMP"/>
    <property type="match status" value="1"/>
</dbReference>
<dbReference type="BioCyc" id="RPAL652103:RPDX1_RS10980-MONOMER"/>
<dbReference type="InterPro" id="IPR004089">
    <property type="entry name" value="MCPsignal_dom"/>
</dbReference>
<dbReference type="Gene3D" id="6.10.340.10">
    <property type="match status" value="1"/>
</dbReference>
<feature type="domain" description="HAMP" evidence="10">
    <location>
        <begin position="321"/>
        <end position="374"/>
    </location>
</feature>
<dbReference type="GO" id="GO:0007165">
    <property type="term" value="P:signal transduction"/>
    <property type="evidence" value="ECO:0007669"/>
    <property type="project" value="UniProtKB-KW"/>
</dbReference>
<comment type="similarity">
    <text evidence="4">Belongs to the methyl-accepting chemotaxis (MCP) protein family.</text>
</comment>
<keyword evidence="7" id="KW-0472">Membrane</keyword>
<dbReference type="Pfam" id="PF00672">
    <property type="entry name" value="HAMP"/>
    <property type="match status" value="1"/>
</dbReference>
<dbReference type="AlphaFoldDB" id="E6VCN2"/>
<evidence type="ECO:0000256" key="6">
    <source>
        <dbReference type="SAM" id="Coils"/>
    </source>
</evidence>
<dbReference type="PRINTS" id="PR00260">
    <property type="entry name" value="CHEMTRNSDUCR"/>
</dbReference>
<dbReference type="HOGENOM" id="CLU_000445_107_27_5"/>
<dbReference type="CDD" id="cd06225">
    <property type="entry name" value="HAMP"/>
    <property type="match status" value="1"/>
</dbReference>
<dbReference type="InterPro" id="IPR004090">
    <property type="entry name" value="Chemotax_Me-accpt_rcpt"/>
</dbReference>
<organism evidence="11 12">
    <name type="scientific">Rhodopseudomonas palustris (strain DX-1)</name>
    <dbReference type="NCBI Taxonomy" id="652103"/>
    <lineage>
        <taxon>Bacteria</taxon>
        <taxon>Pseudomonadati</taxon>
        <taxon>Pseudomonadota</taxon>
        <taxon>Alphaproteobacteria</taxon>
        <taxon>Hyphomicrobiales</taxon>
        <taxon>Nitrobacteraceae</taxon>
        <taxon>Rhodopseudomonas</taxon>
    </lineage>
</organism>
<dbReference type="EMBL" id="CP002418">
    <property type="protein sequence ID" value="ADU43837.1"/>
    <property type="molecule type" value="Genomic_DNA"/>
</dbReference>
<evidence type="ECO:0000259" key="10">
    <source>
        <dbReference type="PROSITE" id="PS50885"/>
    </source>
</evidence>
<name>E6VCN2_RHOPX</name>
<sequence length="672" mass="71099">MKFDRIGNKLGLAGVVGVLLAGGMLINQIIAERNITAANNLADGQQFINEHTLEANIALRRMQLAVRDIRLAKTPAEMEKPIASLAEMSTRTQKELESAALRTVKPENRQRIEKINALAKEYETQAGAQVKTIQQAFAMAAKRDLVSSEWRKSFEALKASPVVAANRLEIERAMYEADSHYNAIRAANWRYTASGDDSQRKVIELRAAALSEALARLRNISSDKALTAAADQLSADVKAFLDLANEAVKLDGIRNEQSAAMLTTAGQMGPLMREAVDVSSKSFRAAKDSADAELAQANRVSFLAASAVMLALIGSVIFTFLGVARPLTRLNGALGRIAAGELNAEIPGATRGDEVGDIAKTVVVISKNAEQKAREEAEAQAKQEQIAAQRRKAEMIQLADSFEAAVGEIVDTVSSASTELEASASTLTSTADRSQELTTMVAAASEEASTNVQSVASATEELSSSVNEISRQVQDSARMANEAVSQARMTNDRVGELATAASRIGDVVELINQIAGQTNLLALNATIEAARAGEAGRGFAVVASEVKALAEQTAKATGDISQQISGIQAATQESVGAIRDISSTIEKLSEIASTIASAVEEQGAATQEISRNVQQAAQGTQQVSSNINDVQRGATETGSASAQVLSAARTLSSDSNRLRSEVGRFLSTVRAA</sequence>
<protein>
    <submittedName>
        <fullName evidence="11">Methyl-accepting chemotaxis sensory transducer</fullName>
    </submittedName>
</protein>
<feature type="domain" description="Methyl-accepting transducer" evidence="8">
    <location>
        <begin position="409"/>
        <end position="638"/>
    </location>
</feature>
<dbReference type="PROSITE" id="PS50192">
    <property type="entry name" value="T_SNARE"/>
    <property type="match status" value="1"/>
</dbReference>
<dbReference type="STRING" id="652103.Rpdx1_2245"/>
<keyword evidence="6" id="KW-0175">Coiled coil</keyword>
<evidence type="ECO:0000259" key="8">
    <source>
        <dbReference type="PROSITE" id="PS50111"/>
    </source>
</evidence>
<dbReference type="KEGG" id="rpx:Rpdx1_2245"/>
<dbReference type="SUPFAM" id="SSF58104">
    <property type="entry name" value="Methyl-accepting chemotaxis protein (MCP) signaling domain"/>
    <property type="match status" value="1"/>
</dbReference>
<evidence type="ECO:0000256" key="2">
    <source>
        <dbReference type="ARBA" id="ARBA00022519"/>
    </source>
</evidence>
<comment type="subcellular location">
    <subcellularLocation>
        <location evidence="1">Cell inner membrane</location>
        <topology evidence="1">Multi-pass membrane protein</topology>
    </subcellularLocation>
</comment>
<dbReference type="Gene3D" id="1.10.287.950">
    <property type="entry name" value="Methyl-accepting chemotaxis protein"/>
    <property type="match status" value="1"/>
</dbReference>
<dbReference type="PANTHER" id="PTHR32089">
    <property type="entry name" value="METHYL-ACCEPTING CHEMOTAXIS PROTEIN MCPB"/>
    <property type="match status" value="1"/>
</dbReference>
<dbReference type="PROSITE" id="PS50885">
    <property type="entry name" value="HAMP"/>
    <property type="match status" value="1"/>
</dbReference>
<keyword evidence="3 5" id="KW-0807">Transducer</keyword>
<evidence type="ECO:0000256" key="3">
    <source>
        <dbReference type="ARBA" id="ARBA00023224"/>
    </source>
</evidence>
<dbReference type="eggNOG" id="COG0840">
    <property type="taxonomic scope" value="Bacteria"/>
</dbReference>
<gene>
    <name evidence="11" type="ordered locus">Rpdx1_2245</name>
</gene>
<accession>E6VCN2</accession>
<keyword evidence="7" id="KW-1133">Transmembrane helix</keyword>
<dbReference type="InterPro" id="IPR003660">
    <property type="entry name" value="HAMP_dom"/>
</dbReference>
<feature type="domain" description="T-SNARE coiled-coil homology" evidence="9">
    <location>
        <begin position="568"/>
        <end position="630"/>
    </location>
</feature>
<dbReference type="SUPFAM" id="SSF158472">
    <property type="entry name" value="HAMP domain-like"/>
    <property type="match status" value="1"/>
</dbReference>
<dbReference type="Proteomes" id="UP000001402">
    <property type="component" value="Chromosome"/>
</dbReference>
<evidence type="ECO:0000313" key="11">
    <source>
        <dbReference type="EMBL" id="ADU43837.1"/>
    </source>
</evidence>
<evidence type="ECO:0000313" key="12">
    <source>
        <dbReference type="Proteomes" id="UP000001402"/>
    </source>
</evidence>
<dbReference type="OrthoDB" id="8332525at2"/>
<keyword evidence="2" id="KW-0997">Cell inner membrane</keyword>
<dbReference type="PROSITE" id="PS50111">
    <property type="entry name" value="CHEMOTAXIS_TRANSDUC_2"/>
    <property type="match status" value="1"/>
</dbReference>
<dbReference type="SMART" id="SM00283">
    <property type="entry name" value="MA"/>
    <property type="match status" value="1"/>
</dbReference>
<evidence type="ECO:0000256" key="7">
    <source>
        <dbReference type="SAM" id="Phobius"/>
    </source>
</evidence>
<reference evidence="11" key="1">
    <citation type="submission" date="2010-12" db="EMBL/GenBank/DDBJ databases">
        <title>Complete sequence of Rhodopseudomonas palustris DX-1.</title>
        <authorList>
            <consortium name="US DOE Joint Genome Institute"/>
            <person name="Lucas S."/>
            <person name="Copeland A."/>
            <person name="Lapidus A."/>
            <person name="Cheng J.-F."/>
            <person name="Goodwin L."/>
            <person name="Pitluck S."/>
            <person name="Misra M."/>
            <person name="Chertkov O."/>
            <person name="Detter J.C."/>
            <person name="Han C."/>
            <person name="Tapia R."/>
            <person name="Land M."/>
            <person name="Hauser L."/>
            <person name="Kyrpides N."/>
            <person name="Ivanova N."/>
            <person name="Ovchinnikova G."/>
            <person name="Logan B."/>
            <person name="Oda Y."/>
            <person name="Harwood C."/>
            <person name="Woyke T."/>
        </authorList>
    </citation>
    <scope>NUCLEOTIDE SEQUENCE [LARGE SCALE GENOMIC DNA]</scope>
    <source>
        <strain evidence="11">DX-1</strain>
    </source>
</reference>
<evidence type="ECO:0000259" key="9">
    <source>
        <dbReference type="PROSITE" id="PS50192"/>
    </source>
</evidence>
<dbReference type="Pfam" id="PF00015">
    <property type="entry name" value="MCPsignal"/>
    <property type="match status" value="1"/>
</dbReference>
<feature type="coiled-coil region" evidence="6">
    <location>
        <begin position="365"/>
        <end position="394"/>
    </location>
</feature>
<proteinExistence type="inferred from homology"/>
<dbReference type="GO" id="GO:0004888">
    <property type="term" value="F:transmembrane signaling receptor activity"/>
    <property type="evidence" value="ECO:0007669"/>
    <property type="project" value="InterPro"/>
</dbReference>
<evidence type="ECO:0000256" key="1">
    <source>
        <dbReference type="ARBA" id="ARBA00004429"/>
    </source>
</evidence>
<evidence type="ECO:0000256" key="4">
    <source>
        <dbReference type="ARBA" id="ARBA00029447"/>
    </source>
</evidence>
<evidence type="ECO:0000256" key="5">
    <source>
        <dbReference type="PROSITE-ProRule" id="PRU00284"/>
    </source>
</evidence>